<sequence>MVAPVPLDINTVTGQYKGAIKRMDTQKQQEILKWLNTQTLYFRWENSFNPESLIKYNRGDIIFTNFGRNIGSEFNGLHYAAVLDDNDKSSETLMIVPLSSLDENESEDDLHEMDAFLGTIPAINNKKVFARVAQMRSLSKIRIYNPKKAEQTKYRLTSPQLDIIDEKIRRYFTSIPKKED</sequence>
<dbReference type="Pfam" id="PF02452">
    <property type="entry name" value="PemK_toxin"/>
    <property type="match status" value="1"/>
</dbReference>
<proteinExistence type="inferred from homology"/>
<evidence type="ECO:0000256" key="1">
    <source>
        <dbReference type="ARBA" id="ARBA00007521"/>
    </source>
</evidence>
<dbReference type="GO" id="GO:0003677">
    <property type="term" value="F:DNA binding"/>
    <property type="evidence" value="ECO:0007669"/>
    <property type="project" value="InterPro"/>
</dbReference>
<dbReference type="InterPro" id="IPR003477">
    <property type="entry name" value="PemK-like"/>
</dbReference>
<accession>A0A1L3MY00</accession>
<dbReference type="KEGG" id="bwh:A9C19_20685"/>
<organism evidence="3 4">
    <name type="scientific">Bacillus weihaiensis</name>
    <dbReference type="NCBI Taxonomy" id="1547283"/>
    <lineage>
        <taxon>Bacteria</taxon>
        <taxon>Bacillati</taxon>
        <taxon>Bacillota</taxon>
        <taxon>Bacilli</taxon>
        <taxon>Bacillales</taxon>
        <taxon>Bacillaceae</taxon>
        <taxon>Bacillus</taxon>
    </lineage>
</organism>
<keyword evidence="3" id="KW-0614">Plasmid</keyword>
<geneLocation type="plasmid" evidence="3">
    <name>unnamed</name>
</geneLocation>
<reference evidence="3 4" key="1">
    <citation type="journal article" date="2016" name="Sci. Rep.">
        <title>Complete genome sequence and transcriptomic analysis of a novel marine strain Bacillus weihaiensis reveals the mechanism of brown algae degradation.</title>
        <authorList>
            <person name="Zhu Y."/>
            <person name="Chen P."/>
            <person name="Bao Y."/>
            <person name="Men Y."/>
            <person name="Zeng Y."/>
            <person name="Yang J."/>
            <person name="Sun J."/>
            <person name="Sun Y."/>
        </authorList>
    </citation>
    <scope>NUCLEOTIDE SEQUENCE [LARGE SCALE GENOMIC DNA]</scope>
    <source>
        <strain evidence="3 4">Alg07</strain>
        <plasmid evidence="4">Plasmid</plasmid>
    </source>
</reference>
<dbReference type="SUPFAM" id="SSF50118">
    <property type="entry name" value="Cell growth inhibitor/plasmid maintenance toxic component"/>
    <property type="match status" value="1"/>
</dbReference>
<dbReference type="AlphaFoldDB" id="A0A1L3MY00"/>
<evidence type="ECO:0000313" key="4">
    <source>
        <dbReference type="Proteomes" id="UP000181936"/>
    </source>
</evidence>
<evidence type="ECO:0008006" key="5">
    <source>
        <dbReference type="Google" id="ProtNLM"/>
    </source>
</evidence>
<name>A0A1L3MY00_9BACI</name>
<keyword evidence="2" id="KW-1277">Toxin-antitoxin system</keyword>
<comment type="similarity">
    <text evidence="1">Belongs to the PemK/MazF family.</text>
</comment>
<dbReference type="InterPro" id="IPR011067">
    <property type="entry name" value="Plasmid_toxin/cell-grow_inhib"/>
</dbReference>
<dbReference type="Proteomes" id="UP000181936">
    <property type="component" value="Plasmid unnamed"/>
</dbReference>
<keyword evidence="4" id="KW-1185">Reference proteome</keyword>
<dbReference type="Gene3D" id="2.30.30.110">
    <property type="match status" value="1"/>
</dbReference>
<gene>
    <name evidence="3" type="ORF">A9C19_20685</name>
</gene>
<evidence type="ECO:0000313" key="3">
    <source>
        <dbReference type="EMBL" id="APH07219.1"/>
    </source>
</evidence>
<protein>
    <recommendedName>
        <fullName evidence="5">Type II toxin-antitoxin system PemK/MazF family toxin</fullName>
    </recommendedName>
</protein>
<dbReference type="EMBL" id="CP016021">
    <property type="protein sequence ID" value="APH07219.1"/>
    <property type="molecule type" value="Genomic_DNA"/>
</dbReference>
<evidence type="ECO:0000256" key="2">
    <source>
        <dbReference type="ARBA" id="ARBA00022649"/>
    </source>
</evidence>